<dbReference type="EMBL" id="KL584779">
    <property type="protein sequence ID" value="KEQ91394.1"/>
    <property type="molecule type" value="Genomic_DNA"/>
</dbReference>
<protein>
    <recommendedName>
        <fullName evidence="3">Amidoligase enzyme</fullName>
    </recommendedName>
</protein>
<dbReference type="HOGENOM" id="CLU_508959_0_0_1"/>
<dbReference type="InParanoid" id="A0A074Y5Y9"/>
<evidence type="ECO:0000313" key="2">
    <source>
        <dbReference type="Proteomes" id="UP000030641"/>
    </source>
</evidence>
<name>A0A074Y5Y9_AURSE</name>
<dbReference type="OMA" id="HEVYDER"/>
<dbReference type="STRING" id="1043005.A0A074Y5Y9"/>
<accession>A0A074Y5Y9</accession>
<gene>
    <name evidence="1" type="ORF">AUEXF2481DRAFT_8636</name>
</gene>
<dbReference type="RefSeq" id="XP_013339820.1">
    <property type="nucleotide sequence ID" value="XM_013484366.1"/>
</dbReference>
<dbReference type="Pfam" id="PF12224">
    <property type="entry name" value="Amidoligase_2"/>
    <property type="match status" value="1"/>
</dbReference>
<dbReference type="GeneID" id="25371918"/>
<keyword evidence="2" id="KW-1185">Reference proteome</keyword>
<dbReference type="AlphaFoldDB" id="A0A074Y5Y9"/>
<dbReference type="InterPro" id="IPR022025">
    <property type="entry name" value="Amidoligase_2"/>
</dbReference>
<evidence type="ECO:0008006" key="3">
    <source>
        <dbReference type="Google" id="ProtNLM"/>
    </source>
</evidence>
<proteinExistence type="predicted"/>
<organism evidence="1 2">
    <name type="scientific">Aureobasidium subglaciale (strain EXF-2481)</name>
    <name type="common">Aureobasidium pullulans var. subglaciale</name>
    <dbReference type="NCBI Taxonomy" id="1043005"/>
    <lineage>
        <taxon>Eukaryota</taxon>
        <taxon>Fungi</taxon>
        <taxon>Dikarya</taxon>
        <taxon>Ascomycota</taxon>
        <taxon>Pezizomycotina</taxon>
        <taxon>Dothideomycetes</taxon>
        <taxon>Dothideomycetidae</taxon>
        <taxon>Dothideales</taxon>
        <taxon>Saccotheciaceae</taxon>
        <taxon>Aureobasidium</taxon>
    </lineage>
</organism>
<dbReference type="OrthoDB" id="412402at2759"/>
<evidence type="ECO:0000313" key="1">
    <source>
        <dbReference type="EMBL" id="KEQ91394.1"/>
    </source>
</evidence>
<sequence>MSYTLPPPPPRTAGKSPSITTFGVELEFLALAPDGDKYPPHHIVWEALREEVSLPCPWKCESGSHDLLLPVDPEPPAKWEYQGSDNTYNAWVVTRDCSVRLADDEKEFYPNESIVSDVELQGRILDFLNPTPCPHNQVWLCNNKPLVWNWRDEISTIINTLKQRCNKPGFRVLVNGTCGMHVHVGRGNHGFNLDTLKNVMGMFTAFERCFDALLPVDRIAGYELFQAVLPRLLGASMAQPWKPSKGNNYTLPMSVRQFEVLGHELQIAYSNKNAQDWRTLVKYGASIPFWLQKIYATVRLEQLCEYSVCHSSSVNLENLHNAYVSPGKTVKKTIEYRLHPGTLNITEITAWIDLLCSLTIYCENTNTNTLNVYLDDNYAKPAYNIIDIANLVKAAETTITHYTSFLIPTHDPTHLDTTLPLFPKDILTPLTTYILSSRSFQFSTLAVSARIISKLLSGRYGQFPVSFLETTLSGQGTMMQGDDGKYLSSEMGDEEMVEWAGEVEKCVQVAVQERQRWAGNMRANTSFDRLFEEEE</sequence>
<dbReference type="PANTHER" id="PTHR36847:SF1">
    <property type="entry name" value="AMIDOLIGASE ENZYME"/>
    <property type="match status" value="1"/>
</dbReference>
<dbReference type="Proteomes" id="UP000030641">
    <property type="component" value="Unassembled WGS sequence"/>
</dbReference>
<dbReference type="PANTHER" id="PTHR36847">
    <property type="entry name" value="AMIDOLIGASE ENZYME"/>
    <property type="match status" value="1"/>
</dbReference>
<reference evidence="1 2" key="1">
    <citation type="journal article" date="2014" name="BMC Genomics">
        <title>Genome sequencing of four Aureobasidium pullulans varieties: biotechnological potential, stress tolerance, and description of new species.</title>
        <authorList>
            <person name="Gostin Ar C."/>
            <person name="Ohm R.A."/>
            <person name="Kogej T."/>
            <person name="Sonjak S."/>
            <person name="Turk M."/>
            <person name="Zajc J."/>
            <person name="Zalar P."/>
            <person name="Grube M."/>
            <person name="Sun H."/>
            <person name="Han J."/>
            <person name="Sharma A."/>
            <person name="Chiniquy J."/>
            <person name="Ngan C.Y."/>
            <person name="Lipzen A."/>
            <person name="Barry K."/>
            <person name="Grigoriev I.V."/>
            <person name="Gunde-Cimerman N."/>
        </authorList>
    </citation>
    <scope>NUCLEOTIDE SEQUENCE [LARGE SCALE GENOMIC DNA]</scope>
    <source>
        <strain evidence="1 2">EXF-2481</strain>
    </source>
</reference>